<name>A0A7J0DYC9_9ERIC</name>
<accession>A0A7J0DYC9</accession>
<sequence>MWVVCFLSSLSPSFDGAQSQILGAKELLSLGEVFSRLCQATLLSTTLSPVDRSASAASIVPYRPPDFGCAGGDCGHVLGHPIAHQAVVIPEANVVTTSANEYQRLLTAQSPAALLLLF</sequence>
<reference evidence="2" key="1">
    <citation type="submission" date="2019-07" db="EMBL/GenBank/DDBJ databases">
        <title>De Novo Assembly of kiwifruit Actinidia rufa.</title>
        <authorList>
            <person name="Sugita-Konishi S."/>
            <person name="Sato K."/>
            <person name="Mori E."/>
            <person name="Abe Y."/>
            <person name="Kisaki G."/>
            <person name="Hamano K."/>
            <person name="Suezawa K."/>
            <person name="Otani M."/>
            <person name="Fukuda T."/>
            <person name="Manabe T."/>
            <person name="Gomi K."/>
            <person name="Tabuchi M."/>
            <person name="Akimitsu K."/>
            <person name="Kataoka I."/>
        </authorList>
    </citation>
    <scope>NUCLEOTIDE SEQUENCE [LARGE SCALE GENOMIC DNA]</scope>
    <source>
        <strain evidence="2">cv. Fuchu</strain>
    </source>
</reference>
<dbReference type="Proteomes" id="UP000585474">
    <property type="component" value="Unassembled WGS sequence"/>
</dbReference>
<dbReference type="EMBL" id="BJWL01000447">
    <property type="protein sequence ID" value="GFS45326.1"/>
    <property type="molecule type" value="Genomic_DNA"/>
</dbReference>
<evidence type="ECO:0000313" key="1">
    <source>
        <dbReference type="EMBL" id="GFS45326.1"/>
    </source>
</evidence>
<gene>
    <name evidence="1" type="ORF">Acr_00g0095500</name>
</gene>
<organism evidence="1 2">
    <name type="scientific">Actinidia rufa</name>
    <dbReference type="NCBI Taxonomy" id="165716"/>
    <lineage>
        <taxon>Eukaryota</taxon>
        <taxon>Viridiplantae</taxon>
        <taxon>Streptophyta</taxon>
        <taxon>Embryophyta</taxon>
        <taxon>Tracheophyta</taxon>
        <taxon>Spermatophyta</taxon>
        <taxon>Magnoliopsida</taxon>
        <taxon>eudicotyledons</taxon>
        <taxon>Gunneridae</taxon>
        <taxon>Pentapetalae</taxon>
        <taxon>asterids</taxon>
        <taxon>Ericales</taxon>
        <taxon>Actinidiaceae</taxon>
        <taxon>Actinidia</taxon>
    </lineage>
</organism>
<proteinExistence type="predicted"/>
<comment type="caution">
    <text evidence="1">The sequence shown here is derived from an EMBL/GenBank/DDBJ whole genome shotgun (WGS) entry which is preliminary data.</text>
</comment>
<evidence type="ECO:0000313" key="2">
    <source>
        <dbReference type="Proteomes" id="UP000585474"/>
    </source>
</evidence>
<protein>
    <submittedName>
        <fullName evidence="1">Uncharacterized protein</fullName>
    </submittedName>
</protein>
<dbReference type="AlphaFoldDB" id="A0A7J0DYC9"/>
<keyword evidence="2" id="KW-1185">Reference proteome</keyword>